<dbReference type="Proteomes" id="UP000001555">
    <property type="component" value="Unassembled WGS sequence"/>
</dbReference>
<feature type="region of interest" description="Disordered" evidence="1">
    <location>
        <begin position="75"/>
        <end position="94"/>
    </location>
</feature>
<name>B7QEP4_IXOSC</name>
<dbReference type="EMBL" id="DS921995">
    <property type="protein sequence ID" value="EEC17316.1"/>
    <property type="molecule type" value="Genomic_DNA"/>
</dbReference>
<feature type="compositionally biased region" description="Low complexity" evidence="1">
    <location>
        <begin position="78"/>
        <end position="94"/>
    </location>
</feature>
<feature type="region of interest" description="Disordered" evidence="1">
    <location>
        <begin position="23"/>
        <end position="59"/>
    </location>
</feature>
<organism>
    <name type="scientific">Ixodes scapularis</name>
    <name type="common">Black-legged tick</name>
    <name type="synonym">Deer tick</name>
    <dbReference type="NCBI Taxonomy" id="6945"/>
    <lineage>
        <taxon>Eukaryota</taxon>
        <taxon>Metazoa</taxon>
        <taxon>Ecdysozoa</taxon>
        <taxon>Arthropoda</taxon>
        <taxon>Chelicerata</taxon>
        <taxon>Arachnida</taxon>
        <taxon>Acari</taxon>
        <taxon>Parasitiformes</taxon>
        <taxon>Ixodida</taxon>
        <taxon>Ixodoidea</taxon>
        <taxon>Ixodidae</taxon>
        <taxon>Ixodinae</taxon>
        <taxon>Ixodes</taxon>
    </lineage>
</organism>
<dbReference type="VEuPathDB" id="VectorBase:ISCW022239"/>
<evidence type="ECO:0000313" key="3">
    <source>
        <dbReference type="EnsemblMetazoa" id="ISCW022239-PA"/>
    </source>
</evidence>
<dbReference type="VEuPathDB" id="VectorBase:ISCI022239"/>
<evidence type="ECO:0000313" key="2">
    <source>
        <dbReference type="EMBL" id="EEC17316.1"/>
    </source>
</evidence>
<keyword evidence="4" id="KW-1185">Reference proteome</keyword>
<gene>
    <name evidence="2" type="ORF">IscW_ISCW022239</name>
</gene>
<reference evidence="2 4" key="1">
    <citation type="submission" date="2008-03" db="EMBL/GenBank/DDBJ databases">
        <title>Annotation of Ixodes scapularis.</title>
        <authorList>
            <consortium name="Ixodes scapularis Genome Project Consortium"/>
            <person name="Caler E."/>
            <person name="Hannick L.I."/>
            <person name="Bidwell S."/>
            <person name="Joardar V."/>
            <person name="Thiagarajan M."/>
            <person name="Amedeo P."/>
            <person name="Galinsky K.J."/>
            <person name="Schobel S."/>
            <person name="Inman J."/>
            <person name="Hostetler J."/>
            <person name="Miller J."/>
            <person name="Hammond M."/>
            <person name="Megy K."/>
            <person name="Lawson D."/>
            <person name="Kodira C."/>
            <person name="Sutton G."/>
            <person name="Meyer J."/>
            <person name="Hill C.A."/>
            <person name="Birren B."/>
            <person name="Nene V."/>
            <person name="Collins F."/>
            <person name="Alarcon-Chaidez F."/>
            <person name="Wikel S."/>
            <person name="Strausberg R."/>
        </authorList>
    </citation>
    <scope>NUCLEOTIDE SEQUENCE [LARGE SCALE GENOMIC DNA]</scope>
    <source>
        <strain evidence="4">Wikel</strain>
        <strain evidence="2">Wikel colony</strain>
    </source>
</reference>
<dbReference type="InParanoid" id="B7QEP4"/>
<proteinExistence type="predicted"/>
<dbReference type="EnsemblMetazoa" id="ISCW022239-RA">
    <property type="protein sequence ID" value="ISCW022239-PA"/>
    <property type="gene ID" value="ISCW022239"/>
</dbReference>
<dbReference type="AlphaFoldDB" id="B7QEP4"/>
<accession>B7QEP4</accession>
<evidence type="ECO:0000313" key="4">
    <source>
        <dbReference type="Proteomes" id="UP000001555"/>
    </source>
</evidence>
<sequence>MSGSSHALEAGCLRFVKGPAPLGRGIHQEPDGSRVALGSDAASRATETSPGPDTNGLWDWPTGCVQERDCKTATAKSGRPTATTAAAFAGPGPKASGIWRTASERWIGATEPVSLAEPLSAEKQMTVLSLARPCFAYPGARHRRANQAANKTGLYENTCWNRDTY</sequence>
<protein>
    <submittedName>
        <fullName evidence="2 3">Uncharacterized protein</fullName>
    </submittedName>
</protein>
<dbReference type="PaxDb" id="6945-B7QEP4"/>
<reference evidence="3" key="2">
    <citation type="submission" date="2020-05" db="UniProtKB">
        <authorList>
            <consortium name="EnsemblMetazoa"/>
        </authorList>
    </citation>
    <scope>IDENTIFICATION</scope>
    <source>
        <strain evidence="3">wikel</strain>
    </source>
</reference>
<evidence type="ECO:0000256" key="1">
    <source>
        <dbReference type="SAM" id="MobiDB-lite"/>
    </source>
</evidence>
<dbReference type="HOGENOM" id="CLU_1612661_0_0_1"/>
<dbReference type="EMBL" id="ABJB011014286">
    <property type="status" value="NOT_ANNOTATED_CDS"/>
    <property type="molecule type" value="Genomic_DNA"/>
</dbReference>